<dbReference type="PROSITE" id="PS50914">
    <property type="entry name" value="BON"/>
    <property type="match status" value="2"/>
</dbReference>
<dbReference type="RefSeq" id="WP_020584875.1">
    <property type="nucleotide sequence ID" value="NZ_JOJP01000001.1"/>
</dbReference>
<name>A0A081KEE1_9GAMM</name>
<evidence type="ECO:0000313" key="5">
    <source>
        <dbReference type="Proteomes" id="UP000027997"/>
    </source>
</evidence>
<dbReference type="eggNOG" id="COG2823">
    <property type="taxonomic scope" value="Bacteria"/>
</dbReference>
<protein>
    <submittedName>
        <fullName evidence="4">Phospholipid-binding protein</fullName>
    </submittedName>
</protein>
<proteinExistence type="predicted"/>
<evidence type="ECO:0000256" key="1">
    <source>
        <dbReference type="ARBA" id="ARBA00022729"/>
    </source>
</evidence>
<feature type="domain" description="BON" evidence="3">
    <location>
        <begin position="45"/>
        <end position="114"/>
    </location>
</feature>
<feature type="chain" id="PRO_5001758834" evidence="2">
    <location>
        <begin position="21"/>
        <end position="190"/>
    </location>
</feature>
<dbReference type="InterPro" id="IPR051686">
    <property type="entry name" value="Lipoprotein_DolP"/>
</dbReference>
<comment type="caution">
    <text evidence="4">The sequence shown here is derived from an EMBL/GenBank/DDBJ whole genome shotgun (WGS) entry which is preliminary data.</text>
</comment>
<keyword evidence="5" id="KW-1185">Reference proteome</keyword>
<dbReference type="SMART" id="SM00749">
    <property type="entry name" value="BON"/>
    <property type="match status" value="1"/>
</dbReference>
<dbReference type="AlphaFoldDB" id="A0A081KEE1"/>
<feature type="signal peptide" evidence="2">
    <location>
        <begin position="1"/>
        <end position="20"/>
    </location>
</feature>
<dbReference type="InterPro" id="IPR014004">
    <property type="entry name" value="Transpt-assoc_nodulatn_dom_bac"/>
</dbReference>
<dbReference type="PANTHER" id="PTHR34606:SF4">
    <property type="entry name" value="OUTER MEMBRANE LIPOPROTEIN DOLP"/>
    <property type="match status" value="1"/>
</dbReference>
<keyword evidence="1 2" id="KW-0732">Signal</keyword>
<dbReference type="PROSITE" id="PS51257">
    <property type="entry name" value="PROKAR_LIPOPROTEIN"/>
    <property type="match status" value="1"/>
</dbReference>
<dbReference type="Pfam" id="PF04972">
    <property type="entry name" value="BON"/>
    <property type="match status" value="2"/>
</dbReference>
<evidence type="ECO:0000313" key="4">
    <source>
        <dbReference type="EMBL" id="KEI72517.1"/>
    </source>
</evidence>
<evidence type="ECO:0000256" key="2">
    <source>
        <dbReference type="SAM" id="SignalP"/>
    </source>
</evidence>
<reference evidence="4 5" key="1">
    <citation type="submission" date="2014-06" db="EMBL/GenBank/DDBJ databases">
        <title>Whole Genome Sequences of Three Symbiotic Endozoicomonas Bacteria.</title>
        <authorList>
            <person name="Neave M.J."/>
            <person name="Apprill A."/>
            <person name="Voolstra C.R."/>
        </authorList>
    </citation>
    <scope>NUCLEOTIDE SEQUENCE [LARGE SCALE GENOMIC DNA]</scope>
    <source>
        <strain evidence="4 5">DSM 22380</strain>
    </source>
</reference>
<feature type="domain" description="BON" evidence="3">
    <location>
        <begin position="123"/>
        <end position="190"/>
    </location>
</feature>
<evidence type="ECO:0000259" key="3">
    <source>
        <dbReference type="PROSITE" id="PS50914"/>
    </source>
</evidence>
<dbReference type="InterPro" id="IPR007055">
    <property type="entry name" value="BON_dom"/>
</dbReference>
<gene>
    <name evidence="4" type="ORF">GV64_18880</name>
</gene>
<accession>A0A081KEE1</accession>
<dbReference type="Gene3D" id="3.40.1520.20">
    <property type="match status" value="1"/>
</dbReference>
<sequence length="190" mass="20714">MKPIGIILLTGLLTLLSGCAALVDSVNEEPVNIDNSKRTWGSWMDDQTIETVTAVNINKADPALRQSRVKVISFNGIVLLIGQVPDESLKDLAGRTAQNVEKVRQVYNELQVGPNADILVQSNDSWLTTKIKTSMVTNEAVIADRIKVNTEQGTVYLMGLVTPKAAQEAVSIAANTYGVSRVIKVFEYIQ</sequence>
<dbReference type="Proteomes" id="UP000027997">
    <property type="component" value="Unassembled WGS sequence"/>
</dbReference>
<organism evidence="4 5">
    <name type="scientific">Endozoicomonas elysicola</name>
    <dbReference type="NCBI Taxonomy" id="305900"/>
    <lineage>
        <taxon>Bacteria</taxon>
        <taxon>Pseudomonadati</taxon>
        <taxon>Pseudomonadota</taxon>
        <taxon>Gammaproteobacteria</taxon>
        <taxon>Oceanospirillales</taxon>
        <taxon>Endozoicomonadaceae</taxon>
        <taxon>Endozoicomonas</taxon>
    </lineage>
</organism>
<dbReference type="EMBL" id="JOJP01000001">
    <property type="protein sequence ID" value="KEI72517.1"/>
    <property type="molecule type" value="Genomic_DNA"/>
</dbReference>
<dbReference type="STRING" id="305900.GV64_18880"/>
<dbReference type="PANTHER" id="PTHR34606">
    <property type="entry name" value="BON DOMAIN-CONTAINING PROTEIN"/>
    <property type="match status" value="1"/>
</dbReference>